<comment type="caution">
    <text evidence="1">The sequence shown here is derived from an EMBL/GenBank/DDBJ whole genome shotgun (WGS) entry which is preliminary data.</text>
</comment>
<dbReference type="SUPFAM" id="SSF48403">
    <property type="entry name" value="Ankyrin repeat"/>
    <property type="match status" value="1"/>
</dbReference>
<name>A0ABR3U124_9PEZI</name>
<dbReference type="EMBL" id="JAKEKT020000007">
    <property type="protein sequence ID" value="KAL1649249.1"/>
    <property type="molecule type" value="Genomic_DNA"/>
</dbReference>
<dbReference type="Proteomes" id="UP001521184">
    <property type="component" value="Unassembled WGS sequence"/>
</dbReference>
<proteinExistence type="predicted"/>
<evidence type="ECO:0000313" key="2">
    <source>
        <dbReference type="Proteomes" id="UP001521184"/>
    </source>
</evidence>
<dbReference type="InterPro" id="IPR036770">
    <property type="entry name" value="Ankyrin_rpt-contain_sf"/>
</dbReference>
<keyword evidence="2" id="KW-1185">Reference proteome</keyword>
<gene>
    <name evidence="1" type="ORF">SLS58_001824</name>
</gene>
<evidence type="ECO:0000313" key="1">
    <source>
        <dbReference type="EMBL" id="KAL1649249.1"/>
    </source>
</evidence>
<accession>A0ABR3U124</accession>
<organism evidence="1 2">
    <name type="scientific">Diplodia intermedia</name>
    <dbReference type="NCBI Taxonomy" id="856260"/>
    <lineage>
        <taxon>Eukaryota</taxon>
        <taxon>Fungi</taxon>
        <taxon>Dikarya</taxon>
        <taxon>Ascomycota</taxon>
        <taxon>Pezizomycotina</taxon>
        <taxon>Dothideomycetes</taxon>
        <taxon>Dothideomycetes incertae sedis</taxon>
        <taxon>Botryosphaeriales</taxon>
        <taxon>Botryosphaeriaceae</taxon>
        <taxon>Diplodia</taxon>
    </lineage>
</organism>
<sequence length="456" mass="51421">MVAAAHDAISIVELLLEKEASMEPTDAKGHGALSVATQCTQDPRIVELLLENLKEPLDSSRRKREYGGPNHAISTRVARILVTANHPTPEHSKSFLEPWTEHPKWVDLINEDEKESLVHLIRCGLDIDQPCAPPEVHSGATVAHTLLFHCWKAEMPEYLARHLASNDAIGGRLLRILAESCYLKCFQSDKNVKAMSAFIENGVDKESRSRSWNQKRGPTPIWFWIGSLEKCSTWTKIEDALPSLAVLLEAGANPNKKIETYPIENLLRQKWVHMFPDTAIKVLEKLMSHFPAGMKLYPPWYKDPFFPITKNFEKFELDVKAMAEFRENTEHRLSANSRNLLFRAAYIMSMKKFLASQFAANKDSRAHDKILSVLDRLDSFGVSRSNFLDDFAYDMLRRVVALESRQTPGPGDWANASGSALLQSMETDNLSPGQPGIVDVSLWDEGQLTRHPNPPS</sequence>
<evidence type="ECO:0008006" key="3">
    <source>
        <dbReference type="Google" id="ProtNLM"/>
    </source>
</evidence>
<dbReference type="Gene3D" id="1.25.40.20">
    <property type="entry name" value="Ankyrin repeat-containing domain"/>
    <property type="match status" value="1"/>
</dbReference>
<protein>
    <recommendedName>
        <fullName evidence="3">Ankyrin repeat protein</fullName>
    </recommendedName>
</protein>
<reference evidence="1 2" key="1">
    <citation type="journal article" date="2023" name="Plant Dis.">
        <title>First Report of Diplodia intermedia Causing Canker and Dieback Diseases on Apple Trees in Canada.</title>
        <authorList>
            <person name="Ellouze W."/>
            <person name="Ilyukhin E."/>
            <person name="Sulman M."/>
            <person name="Ali S."/>
        </authorList>
    </citation>
    <scope>NUCLEOTIDE SEQUENCE [LARGE SCALE GENOMIC DNA]</scope>
    <source>
        <strain evidence="1 2">M45-28</strain>
    </source>
</reference>